<evidence type="ECO:0000256" key="1">
    <source>
        <dbReference type="ARBA" id="ARBA00004141"/>
    </source>
</evidence>
<dbReference type="OrthoDB" id="10449447at2759"/>
<feature type="transmembrane region" description="Helical" evidence="5">
    <location>
        <begin position="546"/>
        <end position="566"/>
    </location>
</feature>
<comment type="caution">
    <text evidence="8">The sequence shown here is derived from an EMBL/GenBank/DDBJ whole genome shotgun (WGS) entry which is preliminary data.</text>
</comment>
<comment type="subcellular location">
    <subcellularLocation>
        <location evidence="1">Membrane</location>
        <topology evidence="1">Multi-pass membrane protein</topology>
    </subcellularLocation>
</comment>
<dbReference type="EMBL" id="LNIX01000001">
    <property type="protein sequence ID" value="OXA63291.1"/>
    <property type="molecule type" value="Genomic_DNA"/>
</dbReference>
<dbReference type="Gene3D" id="1.20.1070.10">
    <property type="entry name" value="Rhodopsin 7-helix transmembrane proteins"/>
    <property type="match status" value="1"/>
</dbReference>
<evidence type="ECO:0000256" key="4">
    <source>
        <dbReference type="ARBA" id="ARBA00023136"/>
    </source>
</evidence>
<keyword evidence="8" id="KW-0675">Receptor</keyword>
<dbReference type="PANTHER" id="PTHR47154">
    <property type="entry name" value="G-PROTEIN COUPLED RECEPTOR MTH-RELATED"/>
    <property type="match status" value="1"/>
</dbReference>
<dbReference type="InterPro" id="IPR051384">
    <property type="entry name" value="Mth_GPCR"/>
</dbReference>
<keyword evidence="9" id="KW-1185">Reference proteome</keyword>
<dbReference type="PROSITE" id="PS50261">
    <property type="entry name" value="G_PROTEIN_RECEP_F2_4"/>
    <property type="match status" value="1"/>
</dbReference>
<dbReference type="GO" id="GO:0008528">
    <property type="term" value="F:G protein-coupled peptide receptor activity"/>
    <property type="evidence" value="ECO:0007669"/>
    <property type="project" value="TreeGrafter"/>
</dbReference>
<organism evidence="8 9">
    <name type="scientific">Folsomia candida</name>
    <name type="common">Springtail</name>
    <dbReference type="NCBI Taxonomy" id="158441"/>
    <lineage>
        <taxon>Eukaryota</taxon>
        <taxon>Metazoa</taxon>
        <taxon>Ecdysozoa</taxon>
        <taxon>Arthropoda</taxon>
        <taxon>Hexapoda</taxon>
        <taxon>Collembola</taxon>
        <taxon>Entomobryomorpha</taxon>
        <taxon>Isotomoidea</taxon>
        <taxon>Isotomidae</taxon>
        <taxon>Proisotominae</taxon>
        <taxon>Folsomia</taxon>
    </lineage>
</organism>
<dbReference type="GO" id="GO:0007166">
    <property type="term" value="P:cell surface receptor signaling pathway"/>
    <property type="evidence" value="ECO:0007669"/>
    <property type="project" value="InterPro"/>
</dbReference>
<evidence type="ECO:0000256" key="6">
    <source>
        <dbReference type="SAM" id="SignalP"/>
    </source>
</evidence>
<feature type="transmembrane region" description="Helical" evidence="5">
    <location>
        <begin position="330"/>
        <end position="349"/>
    </location>
</feature>
<dbReference type="PANTHER" id="PTHR47154:SF2">
    <property type="entry name" value="G-PROTEIN COUPLED RECEPTOR MTH-RELATED"/>
    <property type="match status" value="1"/>
</dbReference>
<evidence type="ECO:0000313" key="9">
    <source>
        <dbReference type="Proteomes" id="UP000198287"/>
    </source>
</evidence>
<feature type="transmembrane region" description="Helical" evidence="5">
    <location>
        <begin position="465"/>
        <end position="483"/>
    </location>
</feature>
<feature type="domain" description="G-protein coupled receptors family 2 profile 2" evidence="7">
    <location>
        <begin position="294"/>
        <end position="452"/>
    </location>
</feature>
<feature type="signal peptide" evidence="6">
    <location>
        <begin position="1"/>
        <end position="17"/>
    </location>
</feature>
<evidence type="ECO:0000256" key="3">
    <source>
        <dbReference type="ARBA" id="ARBA00022989"/>
    </source>
</evidence>
<keyword evidence="3 5" id="KW-1133">Transmembrane helix</keyword>
<keyword evidence="4 5" id="KW-0472">Membrane</keyword>
<feature type="transmembrane region" description="Helical" evidence="5">
    <location>
        <begin position="503"/>
        <end position="526"/>
    </location>
</feature>
<keyword evidence="2 5" id="KW-0812">Transmembrane</keyword>
<feature type="transmembrane region" description="Helical" evidence="5">
    <location>
        <begin position="364"/>
        <end position="387"/>
    </location>
</feature>
<protein>
    <submittedName>
        <fullName evidence="8">Putative G-protein coupled receptor Mth-like 12</fullName>
    </submittedName>
</protein>
<dbReference type="GO" id="GO:0005886">
    <property type="term" value="C:plasma membrane"/>
    <property type="evidence" value="ECO:0007669"/>
    <property type="project" value="TreeGrafter"/>
</dbReference>
<keyword evidence="6" id="KW-0732">Signal</keyword>
<accession>A0A226F268</accession>
<gene>
    <name evidence="8" type="ORF">Fcan01_02982</name>
</gene>
<dbReference type="OMA" id="LAGWTQF"/>
<reference evidence="8 9" key="1">
    <citation type="submission" date="2015-12" db="EMBL/GenBank/DDBJ databases">
        <title>The genome of Folsomia candida.</title>
        <authorList>
            <person name="Faddeeva A."/>
            <person name="Derks M.F."/>
            <person name="Anvar Y."/>
            <person name="Smit S."/>
            <person name="Van Straalen N."/>
            <person name="Roelofs D."/>
        </authorList>
    </citation>
    <scope>NUCLEOTIDE SEQUENCE [LARGE SCALE GENOMIC DNA]</scope>
    <source>
        <strain evidence="8 9">VU population</strain>
        <tissue evidence="8">Whole body</tissue>
    </source>
</reference>
<sequence>MGTLVIVLTLLVTVTEGEIISANFQSLSTTESSKYLRFECPDPNSNVPDGSTFCKVGTIPREKTLNIHSEEIHHGNYSLTENNFFEHRVCVKATHEDQVVILRCDLMYSSESEGLRHGDNEHDSVLGSEAKLITLRKCCRPGQRLLKTNSTKHEGMFAYECVEIGNGTNWNPALFDNVESDFGFHIDLRSIEHKFVYRPGFPSCRHRDRDTDIKMMDNKEDIWHDFLFYKLHFPVLIVFRPVWLPVHNEKYSQSYCLDELELSSGQDNSHEIHHTNQALVYCGIERFSDYLFHRKLFGILCVSASCVILMLLIIYLSIWDRQNLAGWTQFNIFLAVFFVFGMEGMRTLIDYNGLDVKSTFACTIIAAIAQYFFFALNTTWCVMNSDLLWTFWKLESSAKGLYGKGRRVAAYLAFSWGLPLIVIVLLFGFKHHEAKESKEEMRGIYSEAHRRCSSPIREFGFQTQGVLFLFNIVFFVITAFLIWKHRRGITNSRRNTRSERYTWRSHAVFGRVVLFAKLLIVMGVSSVSIPLDYFFGSEDPLNIFEVLFRMVHFIPVVAILFIFGFNEKNLHLIKQKYPNFGTVMGVSLFNLKPLTTETNQSPSGGQNSMEIK</sequence>
<evidence type="ECO:0000313" key="8">
    <source>
        <dbReference type="EMBL" id="OXA63291.1"/>
    </source>
</evidence>
<feature type="transmembrane region" description="Helical" evidence="5">
    <location>
        <begin position="408"/>
        <end position="429"/>
    </location>
</feature>
<proteinExistence type="predicted"/>
<name>A0A226F268_FOLCA</name>
<evidence type="ECO:0000259" key="7">
    <source>
        <dbReference type="PROSITE" id="PS50261"/>
    </source>
</evidence>
<dbReference type="AlphaFoldDB" id="A0A226F268"/>
<dbReference type="InterPro" id="IPR017981">
    <property type="entry name" value="GPCR_2-like_7TM"/>
</dbReference>
<feature type="chain" id="PRO_5012443472" evidence="6">
    <location>
        <begin position="18"/>
        <end position="612"/>
    </location>
</feature>
<evidence type="ECO:0000256" key="2">
    <source>
        <dbReference type="ARBA" id="ARBA00022692"/>
    </source>
</evidence>
<dbReference type="Proteomes" id="UP000198287">
    <property type="component" value="Unassembled WGS sequence"/>
</dbReference>
<evidence type="ECO:0000256" key="5">
    <source>
        <dbReference type="SAM" id="Phobius"/>
    </source>
</evidence>
<feature type="transmembrane region" description="Helical" evidence="5">
    <location>
        <begin position="296"/>
        <end position="318"/>
    </location>
</feature>